<gene>
    <name evidence="6" type="ORF">BH747_10595</name>
</gene>
<evidence type="ECO:0000259" key="5">
    <source>
        <dbReference type="PROSITE" id="PS51635"/>
    </source>
</evidence>
<dbReference type="PANTHER" id="PTHR14226:SF57">
    <property type="entry name" value="BLR7027 PROTEIN"/>
    <property type="match status" value="1"/>
</dbReference>
<evidence type="ECO:0000256" key="1">
    <source>
        <dbReference type="ARBA" id="ARBA00022801"/>
    </source>
</evidence>
<dbReference type="OrthoDB" id="9770965at2"/>
<dbReference type="PANTHER" id="PTHR14226">
    <property type="entry name" value="NEUROPATHY TARGET ESTERASE/SWISS CHEESE D.MELANOGASTER"/>
    <property type="match status" value="1"/>
</dbReference>
<dbReference type="GO" id="GO:0016787">
    <property type="term" value="F:hydrolase activity"/>
    <property type="evidence" value="ECO:0007669"/>
    <property type="project" value="UniProtKB-UniRule"/>
</dbReference>
<dbReference type="GO" id="GO:0016042">
    <property type="term" value="P:lipid catabolic process"/>
    <property type="evidence" value="ECO:0007669"/>
    <property type="project" value="UniProtKB-UniRule"/>
</dbReference>
<dbReference type="CDD" id="cd07209">
    <property type="entry name" value="Pat_hypo_Ecoli_Z1214_like"/>
    <property type="match status" value="1"/>
</dbReference>
<evidence type="ECO:0000313" key="7">
    <source>
        <dbReference type="Proteomes" id="UP000192477"/>
    </source>
</evidence>
<dbReference type="InterPro" id="IPR016035">
    <property type="entry name" value="Acyl_Trfase/lysoPLipase"/>
</dbReference>
<dbReference type="AlphaFoldDB" id="A0A1V8YU05"/>
<feature type="active site" description="Nucleophile" evidence="4">
    <location>
        <position position="177"/>
    </location>
</feature>
<feature type="short sequence motif" description="DGA/G" evidence="4">
    <location>
        <begin position="316"/>
        <end position="318"/>
    </location>
</feature>
<dbReference type="SUPFAM" id="SSF52151">
    <property type="entry name" value="FabD/lysophospholipase-like"/>
    <property type="match status" value="1"/>
</dbReference>
<keyword evidence="1 4" id="KW-0378">Hydrolase</keyword>
<protein>
    <submittedName>
        <fullName evidence="6">Patatin</fullName>
    </submittedName>
</protein>
<name>A0A1V8YU05_9ENTE</name>
<dbReference type="InterPro" id="IPR050301">
    <property type="entry name" value="NTE"/>
</dbReference>
<dbReference type="PROSITE" id="PS51635">
    <property type="entry name" value="PNPLA"/>
    <property type="match status" value="1"/>
</dbReference>
<evidence type="ECO:0000256" key="4">
    <source>
        <dbReference type="PROSITE-ProRule" id="PRU01161"/>
    </source>
</evidence>
<proteinExistence type="predicted"/>
<keyword evidence="3 4" id="KW-0443">Lipid metabolism</keyword>
<organism evidence="6 7">
    <name type="scientific">Enterococcus villorum</name>
    <dbReference type="NCBI Taxonomy" id="112904"/>
    <lineage>
        <taxon>Bacteria</taxon>
        <taxon>Bacillati</taxon>
        <taxon>Bacillota</taxon>
        <taxon>Bacilli</taxon>
        <taxon>Lactobacillales</taxon>
        <taxon>Enterococcaceae</taxon>
        <taxon>Enterococcus</taxon>
    </lineage>
</organism>
<dbReference type="InterPro" id="IPR002641">
    <property type="entry name" value="PNPLA_dom"/>
</dbReference>
<dbReference type="Gene3D" id="3.40.1090.10">
    <property type="entry name" value="Cytosolic phospholipase A2 catalytic domain"/>
    <property type="match status" value="2"/>
</dbReference>
<feature type="domain" description="PNPLA" evidence="5">
    <location>
        <begin position="144"/>
        <end position="329"/>
    </location>
</feature>
<dbReference type="RefSeq" id="WP_081184424.1">
    <property type="nucleotide sequence ID" value="NZ_MJEA01000012.1"/>
</dbReference>
<evidence type="ECO:0000256" key="2">
    <source>
        <dbReference type="ARBA" id="ARBA00022963"/>
    </source>
</evidence>
<evidence type="ECO:0000256" key="3">
    <source>
        <dbReference type="ARBA" id="ARBA00023098"/>
    </source>
</evidence>
<dbReference type="STRING" id="112904.BH747_10595"/>
<reference evidence="6 7" key="1">
    <citation type="journal article" date="2017" name="BMC Microbiol.">
        <title>Comparative genomics of Enterococcus spp. isolated from bovine feces.</title>
        <authorList>
            <person name="Beukers A.G."/>
            <person name="Zaheer R."/>
            <person name="Goji N."/>
            <person name="Amoako K.K."/>
            <person name="Chaves A.V."/>
            <person name="Ward M.P."/>
            <person name="McAllister T.A."/>
        </authorList>
    </citation>
    <scope>NUCLEOTIDE SEQUENCE [LARGE SCALE GENOMIC DNA]</scope>
    <source>
        <strain evidence="6 7">F1129D 143</strain>
    </source>
</reference>
<accession>A0A1V8YU05</accession>
<feature type="short sequence motif" description="GXSXG" evidence="4">
    <location>
        <begin position="175"/>
        <end position="179"/>
    </location>
</feature>
<dbReference type="Pfam" id="PF01734">
    <property type="entry name" value="Patatin"/>
    <property type="match status" value="1"/>
</dbReference>
<sequence>MHIQQVYGSEKAIHHHALRESKQILPFYSSHQKSRGEFWQSVKKNEAWQIVNKKRTMYIVAERTKEQLVIKNLLVKGKMPSWTSFFKDIEWCVRFFFKKICFLQFSDSLHMQWISLLSRYGYMQDNTVRIQHGWQKKVAYHMALVLGGGGAHGAYQIGVWKALKEKSICFDILTGTSVGALNGALILQDDLPQAISLWQTLSTNQVLQLSEVDLSEDLRKRFIQETRLMTRSAITEGGASIAPLEKLLKRKLDPHKVLKVKHPRLFTVSTRLPDFTEIVTPIQQLPADEIADWILASASFYPAMAYRQIKGTKYIDGGYRNNLPVDVAIQEGATECFVVDVYGPGINKRMTLPEEVVQWSCQSAWSLGSFLIFDCQRNQFNIQLGYLEAKKSLGDYEGHWYTFYSTKDATIYWRKFLKYLLNELRLDLSFIYDLKFLQSLRNIYKDRVVIETCGVAMLELLAKRKLVLPNKVYHVHEMIEKICKSKMWIETNESIREIGQLNNDEWRRLQKYRKKQKNEQKKFIEIVSLIKQSKQEKLQAQIRMQPIESLLNLYLYYLKEEQIWHKNFHMKS</sequence>
<dbReference type="EMBL" id="MJEA01000012">
    <property type="protein sequence ID" value="OQO69024.1"/>
    <property type="molecule type" value="Genomic_DNA"/>
</dbReference>
<comment type="caution">
    <text evidence="6">The sequence shown here is derived from an EMBL/GenBank/DDBJ whole genome shotgun (WGS) entry which is preliminary data.</text>
</comment>
<evidence type="ECO:0000313" key="6">
    <source>
        <dbReference type="EMBL" id="OQO69024.1"/>
    </source>
</evidence>
<feature type="short sequence motif" description="GXGXXG" evidence="4">
    <location>
        <begin position="148"/>
        <end position="153"/>
    </location>
</feature>
<feature type="active site" description="Proton acceptor" evidence="4">
    <location>
        <position position="316"/>
    </location>
</feature>
<dbReference type="Proteomes" id="UP000192477">
    <property type="component" value="Unassembled WGS sequence"/>
</dbReference>
<keyword evidence="2 4" id="KW-0442">Lipid degradation</keyword>